<dbReference type="InterPro" id="IPR002711">
    <property type="entry name" value="HNH"/>
</dbReference>
<accession>A0A5J4QWY0</accession>
<dbReference type="GO" id="GO:0016787">
    <property type="term" value="F:hydrolase activity"/>
    <property type="evidence" value="ECO:0007669"/>
    <property type="project" value="UniProtKB-KW"/>
</dbReference>
<dbReference type="PANTHER" id="PTHR41286">
    <property type="entry name" value="HNH NUCLEASE YAJD-RELATED"/>
    <property type="match status" value="1"/>
</dbReference>
<gene>
    <name evidence="4" type="ORF">EZS27_024451</name>
</gene>
<dbReference type="GO" id="GO:0003676">
    <property type="term" value="F:nucleic acid binding"/>
    <property type="evidence" value="ECO:0007669"/>
    <property type="project" value="InterPro"/>
</dbReference>
<dbReference type="Gene3D" id="1.10.30.50">
    <property type="match status" value="1"/>
</dbReference>
<evidence type="ECO:0000256" key="2">
    <source>
        <dbReference type="ARBA" id="ARBA00022801"/>
    </source>
</evidence>
<organism evidence="4">
    <name type="scientific">termite gut metagenome</name>
    <dbReference type="NCBI Taxonomy" id="433724"/>
    <lineage>
        <taxon>unclassified sequences</taxon>
        <taxon>metagenomes</taxon>
        <taxon>organismal metagenomes</taxon>
    </lineage>
</organism>
<evidence type="ECO:0000256" key="1">
    <source>
        <dbReference type="ARBA" id="ARBA00022722"/>
    </source>
</evidence>
<dbReference type="Pfam" id="PF01844">
    <property type="entry name" value="HNH"/>
    <property type="match status" value="1"/>
</dbReference>
<evidence type="ECO:0000313" key="4">
    <source>
        <dbReference type="EMBL" id="KAA6326447.1"/>
    </source>
</evidence>
<dbReference type="AlphaFoldDB" id="A0A5J4QWY0"/>
<dbReference type="GO" id="GO:0005829">
    <property type="term" value="C:cytosol"/>
    <property type="evidence" value="ECO:0007669"/>
    <property type="project" value="TreeGrafter"/>
</dbReference>
<protein>
    <recommendedName>
        <fullName evidence="3">HNH nuclease domain-containing protein</fullName>
    </recommendedName>
</protein>
<dbReference type="GO" id="GO:0008270">
    <property type="term" value="F:zinc ion binding"/>
    <property type="evidence" value="ECO:0007669"/>
    <property type="project" value="InterPro"/>
</dbReference>
<dbReference type="SMART" id="SM00507">
    <property type="entry name" value="HNHc"/>
    <property type="match status" value="1"/>
</dbReference>
<feature type="domain" description="HNH nuclease" evidence="3">
    <location>
        <begin position="35"/>
        <end position="95"/>
    </location>
</feature>
<dbReference type="InterPro" id="IPR003615">
    <property type="entry name" value="HNH_nuc"/>
</dbReference>
<evidence type="ECO:0000259" key="3">
    <source>
        <dbReference type="SMART" id="SM00507"/>
    </source>
</evidence>
<reference evidence="4" key="1">
    <citation type="submission" date="2019-03" db="EMBL/GenBank/DDBJ databases">
        <title>Single cell metagenomics reveals metabolic interactions within the superorganism composed of flagellate Streblomastix strix and complex community of Bacteroidetes bacteria on its surface.</title>
        <authorList>
            <person name="Treitli S.C."/>
            <person name="Kolisko M."/>
            <person name="Husnik F."/>
            <person name="Keeling P."/>
            <person name="Hampl V."/>
        </authorList>
    </citation>
    <scope>NUCLEOTIDE SEQUENCE</scope>
    <source>
        <strain evidence="4">STM</strain>
    </source>
</reference>
<keyword evidence="1" id="KW-0540">Nuclease</keyword>
<dbReference type="PANTHER" id="PTHR41286:SF1">
    <property type="entry name" value="HNH NUCLEASE YAJD-RELATED"/>
    <property type="match status" value="1"/>
</dbReference>
<comment type="caution">
    <text evidence="4">The sequence shown here is derived from an EMBL/GenBank/DDBJ whole genome shotgun (WGS) entry which is preliminary data.</text>
</comment>
<keyword evidence="2" id="KW-0378">Hydrolase</keyword>
<proteinExistence type="predicted"/>
<sequence>MPTIYKPQKKRNVRPLTDRRAERQDIYNTIIWIKLRKAKIMEQPLCEVCLSNGIVKSAEHVHHIVSFMREKNPLKRKELAYDFDNLLSVCTNCHNEIHNSSKENGI</sequence>
<dbReference type="EMBL" id="SNRY01002166">
    <property type="protein sequence ID" value="KAA6326447.1"/>
    <property type="molecule type" value="Genomic_DNA"/>
</dbReference>
<dbReference type="GO" id="GO:0004519">
    <property type="term" value="F:endonuclease activity"/>
    <property type="evidence" value="ECO:0007669"/>
    <property type="project" value="InterPro"/>
</dbReference>
<dbReference type="CDD" id="cd00085">
    <property type="entry name" value="HNHc"/>
    <property type="match status" value="1"/>
</dbReference>
<name>A0A5J4QWY0_9ZZZZ</name>